<feature type="signal peptide" evidence="6">
    <location>
        <begin position="1"/>
        <end position="16"/>
    </location>
</feature>
<evidence type="ECO:0000256" key="4">
    <source>
        <dbReference type="SAM" id="MobiDB-lite"/>
    </source>
</evidence>
<accession>A0ABD0TEN4</accession>
<sequence length="630" mass="72182">MKVFILLLFLIDYRLCQDPEPFKAIKLCDVCVCSEINDFDGTDLVFNILCSEWDRIKNVTDLDKIEWPLNTNGLKISATFEGLQLNTLGKLPSNSKVESLRFPNNAIEIYWPEPFKDVPNLKKLSLANNKLRAITFDLLKGVEQLEDLDLSDNKISEINQLCFKNMNNLKRLNLQNNQLTMMPIEAILQLPALEELDLGKNSIFDLMLQKTSGNGLIGLKRLSLKGNKIRSVMTHSFPDNNSLEFLDLSNNKIELVEDKSFLSFTNLKELNLGSNNITLIFELPQSLEICILKINSMRHWPTFPSGIKYIDLSYNRLETLYDADARFDYLEILYLGGNQIKEFDIINPLPQLFILDLSFNLLREIPKTFSELNFPNLEDLRLDGNLLERIYFPNVIVLKKLYLNDLPKLVTVEDKAFTNVVGRGVDEKDDQSKCFYLFLTNCKSLSAIHEYAFEGTDVCMLDVSNNNLTGLPRDLLQWGSVSEGVNLQHNPWHCGCELQWMLDQLLPLLYKTNAYLLDNVRCGSPRAVEQLRLVHWYNWTDQTLCADYLRVGPSMGASTTSSFFDFSTMTWILSAAILFLSIVAIGLIVYLVMTRKKYTIRRAAMRRRKQNAADVNSNGHTEQLKALNKT</sequence>
<evidence type="ECO:0000256" key="3">
    <source>
        <dbReference type="ARBA" id="ARBA00022737"/>
    </source>
</evidence>
<name>A0ABD0TEN4_LOXSC</name>
<dbReference type="SUPFAM" id="SSF52058">
    <property type="entry name" value="L domain-like"/>
    <property type="match status" value="1"/>
</dbReference>
<gene>
    <name evidence="7" type="ORF">ABMA28_015210</name>
</gene>
<feature type="region of interest" description="Disordered" evidence="4">
    <location>
        <begin position="611"/>
        <end position="630"/>
    </location>
</feature>
<organism evidence="7 8">
    <name type="scientific">Loxostege sticticalis</name>
    <name type="common">Beet webworm moth</name>
    <dbReference type="NCBI Taxonomy" id="481309"/>
    <lineage>
        <taxon>Eukaryota</taxon>
        <taxon>Metazoa</taxon>
        <taxon>Ecdysozoa</taxon>
        <taxon>Arthropoda</taxon>
        <taxon>Hexapoda</taxon>
        <taxon>Insecta</taxon>
        <taxon>Pterygota</taxon>
        <taxon>Neoptera</taxon>
        <taxon>Endopterygota</taxon>
        <taxon>Lepidoptera</taxon>
        <taxon>Glossata</taxon>
        <taxon>Ditrysia</taxon>
        <taxon>Pyraloidea</taxon>
        <taxon>Crambidae</taxon>
        <taxon>Pyraustinae</taxon>
        <taxon>Loxostege</taxon>
    </lineage>
</organism>
<evidence type="ECO:0000256" key="1">
    <source>
        <dbReference type="ARBA" id="ARBA00022614"/>
    </source>
</evidence>
<keyword evidence="5" id="KW-0472">Membrane</keyword>
<dbReference type="InterPro" id="IPR050328">
    <property type="entry name" value="Dev_Immune_Receptor"/>
</dbReference>
<reference evidence="7 8" key="1">
    <citation type="submission" date="2024-06" db="EMBL/GenBank/DDBJ databases">
        <title>A chromosome-level genome assembly of beet webworm, Loxostege sticticalis.</title>
        <authorList>
            <person name="Zhang Y."/>
        </authorList>
    </citation>
    <scope>NUCLEOTIDE SEQUENCE [LARGE SCALE GENOMIC DNA]</scope>
    <source>
        <strain evidence="7">AQ028</strain>
        <tissue evidence="7">Male pupae</tissue>
    </source>
</reference>
<evidence type="ECO:0000256" key="6">
    <source>
        <dbReference type="SAM" id="SignalP"/>
    </source>
</evidence>
<evidence type="ECO:0000313" key="8">
    <source>
        <dbReference type="Proteomes" id="UP001549921"/>
    </source>
</evidence>
<keyword evidence="2 6" id="KW-0732">Signal</keyword>
<keyword evidence="1" id="KW-0433">Leucine-rich repeat</keyword>
<keyword evidence="5" id="KW-0812">Transmembrane</keyword>
<dbReference type="EMBL" id="JBEDNZ010000006">
    <property type="protein sequence ID" value="KAL0841540.1"/>
    <property type="molecule type" value="Genomic_DNA"/>
</dbReference>
<dbReference type="AlphaFoldDB" id="A0ABD0TEN4"/>
<protein>
    <submittedName>
        <fullName evidence="7">Uncharacterized protein</fullName>
    </submittedName>
</protein>
<dbReference type="Proteomes" id="UP001549921">
    <property type="component" value="Unassembled WGS sequence"/>
</dbReference>
<proteinExistence type="predicted"/>
<evidence type="ECO:0000256" key="2">
    <source>
        <dbReference type="ARBA" id="ARBA00022729"/>
    </source>
</evidence>
<feature type="transmembrane region" description="Helical" evidence="5">
    <location>
        <begin position="571"/>
        <end position="592"/>
    </location>
</feature>
<dbReference type="PANTHER" id="PTHR24373:SF261">
    <property type="entry name" value="VASORIN"/>
    <property type="match status" value="1"/>
</dbReference>
<dbReference type="Pfam" id="PF13855">
    <property type="entry name" value="LRR_8"/>
    <property type="match status" value="2"/>
</dbReference>
<dbReference type="InterPro" id="IPR003591">
    <property type="entry name" value="Leu-rich_rpt_typical-subtyp"/>
</dbReference>
<dbReference type="InterPro" id="IPR001611">
    <property type="entry name" value="Leu-rich_rpt"/>
</dbReference>
<keyword evidence="3" id="KW-0677">Repeat</keyword>
<comment type="caution">
    <text evidence="7">The sequence shown here is derived from an EMBL/GenBank/DDBJ whole genome shotgun (WGS) entry which is preliminary data.</text>
</comment>
<dbReference type="SMART" id="SM00369">
    <property type="entry name" value="LRR_TYP"/>
    <property type="match status" value="10"/>
</dbReference>
<feature type="chain" id="PRO_5044783041" evidence="6">
    <location>
        <begin position="17"/>
        <end position="630"/>
    </location>
</feature>
<dbReference type="SMART" id="SM00365">
    <property type="entry name" value="LRR_SD22"/>
    <property type="match status" value="7"/>
</dbReference>
<evidence type="ECO:0000313" key="7">
    <source>
        <dbReference type="EMBL" id="KAL0841540.1"/>
    </source>
</evidence>
<evidence type="ECO:0000256" key="5">
    <source>
        <dbReference type="SAM" id="Phobius"/>
    </source>
</evidence>
<dbReference type="PROSITE" id="PS51450">
    <property type="entry name" value="LRR"/>
    <property type="match status" value="5"/>
</dbReference>
<dbReference type="PANTHER" id="PTHR24373">
    <property type="entry name" value="SLIT RELATED LEUCINE-RICH REPEAT NEURONAL PROTEIN"/>
    <property type="match status" value="1"/>
</dbReference>
<dbReference type="InterPro" id="IPR032675">
    <property type="entry name" value="LRR_dom_sf"/>
</dbReference>
<keyword evidence="5" id="KW-1133">Transmembrane helix</keyword>
<dbReference type="Gene3D" id="3.80.10.10">
    <property type="entry name" value="Ribonuclease Inhibitor"/>
    <property type="match status" value="3"/>
</dbReference>